<sequence>MKTKNIIKGYYGIMDLDVTNIDPQFRADAIRQHYEDIKNYKYEQSNLKPHLRYENTIGRIQNMHEIDAKFAKKRKEKHDIEQLIRNKIYNEAKLK</sequence>
<protein>
    <submittedName>
        <fullName evidence="1">Uncharacterized protein</fullName>
    </submittedName>
</protein>
<organism evidence="1">
    <name type="scientific">viral metagenome</name>
    <dbReference type="NCBI Taxonomy" id="1070528"/>
    <lineage>
        <taxon>unclassified sequences</taxon>
        <taxon>metagenomes</taxon>
        <taxon>organismal metagenomes</taxon>
    </lineage>
</organism>
<evidence type="ECO:0000313" key="1">
    <source>
        <dbReference type="EMBL" id="QHT99481.1"/>
    </source>
</evidence>
<dbReference type="AlphaFoldDB" id="A0A6C0J1F5"/>
<name>A0A6C0J1F5_9ZZZZ</name>
<accession>A0A6C0J1F5</accession>
<reference evidence="1" key="1">
    <citation type="journal article" date="2020" name="Nature">
        <title>Giant virus diversity and host interactions through global metagenomics.</title>
        <authorList>
            <person name="Schulz F."/>
            <person name="Roux S."/>
            <person name="Paez-Espino D."/>
            <person name="Jungbluth S."/>
            <person name="Walsh D.A."/>
            <person name="Denef V.J."/>
            <person name="McMahon K.D."/>
            <person name="Konstantinidis K.T."/>
            <person name="Eloe-Fadrosh E.A."/>
            <person name="Kyrpides N.C."/>
            <person name="Woyke T."/>
        </authorList>
    </citation>
    <scope>NUCLEOTIDE SEQUENCE</scope>
    <source>
        <strain evidence="1">GVMAG-M-3300025699-48</strain>
    </source>
</reference>
<proteinExistence type="predicted"/>
<dbReference type="EMBL" id="MN740308">
    <property type="protein sequence ID" value="QHT99481.1"/>
    <property type="molecule type" value="Genomic_DNA"/>
</dbReference>